<accession>A0A6J5L1Y4</accession>
<dbReference type="SUPFAM" id="SSF56300">
    <property type="entry name" value="Metallo-dependent phosphatases"/>
    <property type="match status" value="1"/>
</dbReference>
<name>A0A6J5L1Y4_9CAUD</name>
<proteinExistence type="predicted"/>
<organism evidence="2">
    <name type="scientific">uncultured Caudovirales phage</name>
    <dbReference type="NCBI Taxonomy" id="2100421"/>
    <lineage>
        <taxon>Viruses</taxon>
        <taxon>Duplodnaviria</taxon>
        <taxon>Heunggongvirae</taxon>
        <taxon>Uroviricota</taxon>
        <taxon>Caudoviricetes</taxon>
        <taxon>Peduoviridae</taxon>
        <taxon>Maltschvirus</taxon>
        <taxon>Maltschvirus maltsch</taxon>
    </lineage>
</organism>
<dbReference type="EMBL" id="LR796187">
    <property type="protein sequence ID" value="CAB4126039.1"/>
    <property type="molecule type" value="Genomic_DNA"/>
</dbReference>
<dbReference type="PANTHER" id="PTHR37844">
    <property type="entry name" value="SER/THR PROTEIN PHOSPHATASE SUPERFAMILY (AFU_ORTHOLOGUE AFUA_1G14840)"/>
    <property type="match status" value="1"/>
</dbReference>
<evidence type="ECO:0000313" key="2">
    <source>
        <dbReference type="EMBL" id="CAB4126039.1"/>
    </source>
</evidence>
<dbReference type="Pfam" id="PF00149">
    <property type="entry name" value="Metallophos"/>
    <property type="match status" value="1"/>
</dbReference>
<dbReference type="InterPro" id="IPR004843">
    <property type="entry name" value="Calcineurin-like_PHP"/>
</dbReference>
<dbReference type="InterPro" id="IPR029052">
    <property type="entry name" value="Metallo-depent_PP-like"/>
</dbReference>
<reference evidence="2" key="1">
    <citation type="submission" date="2020-04" db="EMBL/GenBank/DDBJ databases">
        <authorList>
            <person name="Chiriac C."/>
            <person name="Salcher M."/>
            <person name="Ghai R."/>
            <person name="Kavagutti S V."/>
        </authorList>
    </citation>
    <scope>NUCLEOTIDE SEQUENCE</scope>
</reference>
<dbReference type="PANTHER" id="PTHR37844:SF2">
    <property type="entry name" value="SER_THR PROTEIN PHOSPHATASE SUPERFAMILY (AFU_ORTHOLOGUE AFUA_1G14840)"/>
    <property type="match status" value="1"/>
</dbReference>
<gene>
    <name evidence="3" type="ORF">UFOVP181_199</name>
    <name evidence="2" type="ORF">UFOVP57_440</name>
</gene>
<protein>
    <submittedName>
        <fullName evidence="2">Calcineurin-like phosphoesterase domain, ApaH type</fullName>
    </submittedName>
</protein>
<sequence length="281" mass="32984">MRIKLVSDLHLEFADIQVKNDNNYDVLILSGDIMVADHLHQHKPVSTAWATEDVVSTMSHKQQAALRYREFLKRCSFQFPHVIYVAGNHEFYGGKWFQTLETLRQECEQFTNIYFLERDTKTIDDVTFIGGTLWTDCNKFDPLTLHALRDMMQDYRSIRKEFEGYTLLKPADTCHRHQQTLDYIRKVVEGKHDEKFVVVGHHSPSFASVSEIYKSEYLMNGGYHSELSEFILDRPQIKLWTHGHTHHPFDYMIGSTRVVCNPRGYDSYEDTGWNEQILLEI</sequence>
<dbReference type="Gene3D" id="3.60.21.10">
    <property type="match status" value="1"/>
</dbReference>
<feature type="domain" description="Calcineurin-like phosphoesterase" evidence="1">
    <location>
        <begin position="1"/>
        <end position="248"/>
    </location>
</feature>
<dbReference type="GO" id="GO:0016787">
    <property type="term" value="F:hydrolase activity"/>
    <property type="evidence" value="ECO:0007669"/>
    <property type="project" value="InterPro"/>
</dbReference>
<evidence type="ECO:0000259" key="1">
    <source>
        <dbReference type="Pfam" id="PF00149"/>
    </source>
</evidence>
<evidence type="ECO:0000313" key="3">
    <source>
        <dbReference type="EMBL" id="CAB5208820.1"/>
    </source>
</evidence>
<dbReference type="EMBL" id="LR798231">
    <property type="protein sequence ID" value="CAB5208820.1"/>
    <property type="molecule type" value="Genomic_DNA"/>
</dbReference>